<keyword evidence="4" id="KW-0597">Phosphoprotein</keyword>
<feature type="binding site" evidence="13">
    <location>
        <position position="147"/>
    </location>
    <ligand>
        <name>substrate</name>
    </ligand>
</feature>
<evidence type="ECO:0000256" key="3">
    <source>
        <dbReference type="ARBA" id="ARBA00022490"/>
    </source>
</evidence>
<dbReference type="GO" id="GO:0000287">
    <property type="term" value="F:magnesium ion binding"/>
    <property type="evidence" value="ECO:0007669"/>
    <property type="project" value="InterPro"/>
</dbReference>
<evidence type="ECO:0000256" key="4">
    <source>
        <dbReference type="ARBA" id="ARBA00022553"/>
    </source>
</evidence>
<dbReference type="NCBIfam" id="TIGR01990">
    <property type="entry name" value="bPGM"/>
    <property type="match status" value="1"/>
</dbReference>
<accession>A0A3Q9HRE5</accession>
<dbReference type="InterPro" id="IPR010976">
    <property type="entry name" value="B-phosphoglucomutase_hydrolase"/>
</dbReference>
<evidence type="ECO:0000256" key="1">
    <source>
        <dbReference type="ARBA" id="ARBA00004496"/>
    </source>
</evidence>
<gene>
    <name evidence="16" type="ORF">BBF96_05240</name>
</gene>
<dbReference type="SFLD" id="SFLDG01135">
    <property type="entry name" value="C1.5.6:_HAD__Beta-PGM__Phospha"/>
    <property type="match status" value="1"/>
</dbReference>
<feature type="binding site" evidence="14">
    <location>
        <position position="13"/>
    </location>
    <ligand>
        <name>Mg(2+)</name>
        <dbReference type="ChEBI" id="CHEBI:18420"/>
    </ligand>
</feature>
<evidence type="ECO:0000256" key="5">
    <source>
        <dbReference type="ARBA" id="ARBA00022723"/>
    </source>
</evidence>
<feature type="binding site" evidence="14">
    <location>
        <position position="171"/>
    </location>
    <ligand>
        <name>Mg(2+)</name>
        <dbReference type="ChEBI" id="CHEBI:18420"/>
    </ligand>
</feature>
<dbReference type="InterPro" id="IPR041492">
    <property type="entry name" value="HAD_2"/>
</dbReference>
<dbReference type="GO" id="GO:0050308">
    <property type="term" value="F:sugar-phosphatase activity"/>
    <property type="evidence" value="ECO:0007669"/>
    <property type="project" value="TreeGrafter"/>
</dbReference>
<feature type="binding site" evidence="13">
    <location>
        <position position="27"/>
    </location>
    <ligand>
        <name>substrate</name>
    </ligand>
</feature>
<feature type="site" description="Important for catalytic activity and assists the phosphoryl transfer reaction to Asp8 by balancing charge and orienting the reacting groups" evidence="15">
    <location>
        <position position="116"/>
    </location>
</feature>
<keyword evidence="7" id="KW-0413">Isomerase</keyword>
<proteinExistence type="inferred from homology"/>
<dbReference type="PANTHER" id="PTHR43481">
    <property type="entry name" value="FRUCTOSE-1-PHOSPHATE PHOSPHATASE"/>
    <property type="match status" value="1"/>
</dbReference>
<feature type="binding site" evidence="13">
    <location>
        <begin position="116"/>
        <end position="120"/>
    </location>
    <ligand>
        <name>substrate</name>
    </ligand>
</feature>
<evidence type="ECO:0000256" key="6">
    <source>
        <dbReference type="ARBA" id="ARBA00022842"/>
    </source>
</evidence>
<evidence type="ECO:0000313" key="17">
    <source>
        <dbReference type="Proteomes" id="UP000267250"/>
    </source>
</evidence>
<feature type="binding site" evidence="13">
    <location>
        <position position="78"/>
    </location>
    <ligand>
        <name>substrate</name>
    </ligand>
</feature>
<dbReference type="SFLD" id="SFLDG01129">
    <property type="entry name" value="C1.5:_HAD__Beta-PGM__Phosphata"/>
    <property type="match status" value="1"/>
</dbReference>
<dbReference type="Pfam" id="PF13419">
    <property type="entry name" value="HAD_2"/>
    <property type="match status" value="1"/>
</dbReference>
<dbReference type="KEGG" id="aft:BBF96_05240"/>
<comment type="catalytic activity">
    <reaction evidence="9">
        <text>beta-D-glucose 1-phosphate = beta-D-glucose 6-phosphate</text>
        <dbReference type="Rhea" id="RHEA:20113"/>
        <dbReference type="ChEBI" id="CHEBI:57684"/>
        <dbReference type="ChEBI" id="CHEBI:58247"/>
        <dbReference type="EC" id="5.4.2.6"/>
    </reaction>
</comment>
<reference evidence="16 17" key="1">
    <citation type="submission" date="2016-07" db="EMBL/GenBank/DDBJ databases">
        <title>Genome and transcriptome analysis of iron-reducing fermentative bacteria Anoxybacter fermentans.</title>
        <authorList>
            <person name="Zeng X."/>
            <person name="Shao Z."/>
        </authorList>
    </citation>
    <scope>NUCLEOTIDE SEQUENCE [LARGE SCALE GENOMIC DNA]</scope>
    <source>
        <strain evidence="16 17">DY22613</strain>
    </source>
</reference>
<dbReference type="EC" id="5.4.2.6" evidence="10"/>
<feature type="binding site" evidence="14">
    <location>
        <position position="172"/>
    </location>
    <ligand>
        <name>Mg(2+)</name>
        <dbReference type="ChEBI" id="CHEBI:18420"/>
    </ligand>
</feature>
<dbReference type="NCBIfam" id="TIGR02009">
    <property type="entry name" value="PGMB-YQAB-SF"/>
    <property type="match status" value="1"/>
</dbReference>
<comment type="similarity">
    <text evidence="2">Belongs to the HAD-like hydrolase superfamily. CbbY/CbbZ/Gph/YieH family.</text>
</comment>
<dbReference type="InterPro" id="IPR051806">
    <property type="entry name" value="HAD-like_SPP"/>
</dbReference>
<feature type="binding site" evidence="13">
    <location>
        <position position="54"/>
    </location>
    <ligand>
        <name>substrate</name>
    </ligand>
</feature>
<protein>
    <recommendedName>
        <fullName evidence="11">Beta-phosphoglucomutase</fullName>
        <ecNumber evidence="10">5.4.2.6</ecNumber>
    </recommendedName>
</protein>
<dbReference type="InterPro" id="IPR006439">
    <property type="entry name" value="HAD-SF_hydro_IA"/>
</dbReference>
<dbReference type="EMBL" id="CP016379">
    <property type="protein sequence ID" value="AZR72846.1"/>
    <property type="molecule type" value="Genomic_DNA"/>
</dbReference>
<dbReference type="Gene3D" id="1.10.150.240">
    <property type="entry name" value="Putative phosphatase, domain 2"/>
    <property type="match status" value="1"/>
</dbReference>
<evidence type="ECO:0000256" key="10">
    <source>
        <dbReference type="ARBA" id="ARBA00044968"/>
    </source>
</evidence>
<feature type="binding site" evidence="13">
    <location>
        <begin position="11"/>
        <end position="13"/>
    </location>
    <ligand>
        <name>substrate</name>
    </ligand>
</feature>
<evidence type="ECO:0000256" key="12">
    <source>
        <dbReference type="PIRSR" id="PIRSR610972-1"/>
    </source>
</evidence>
<keyword evidence="3" id="KW-0963">Cytoplasm</keyword>
<evidence type="ECO:0000256" key="2">
    <source>
        <dbReference type="ARBA" id="ARBA00006171"/>
    </source>
</evidence>
<dbReference type="GO" id="GO:0005737">
    <property type="term" value="C:cytoplasm"/>
    <property type="evidence" value="ECO:0007669"/>
    <property type="project" value="UniProtKB-SubCell"/>
</dbReference>
<dbReference type="CDD" id="cd02598">
    <property type="entry name" value="HAD_BPGM"/>
    <property type="match status" value="1"/>
</dbReference>
<comment type="subcellular location">
    <subcellularLocation>
        <location evidence="1">Cytoplasm</location>
    </subcellularLocation>
</comment>
<dbReference type="OrthoDB" id="9797743at2"/>
<evidence type="ECO:0000256" key="8">
    <source>
        <dbReference type="ARBA" id="ARBA00023277"/>
    </source>
</evidence>
<feature type="binding site" evidence="14">
    <location>
        <position position="11"/>
    </location>
    <ligand>
        <name>Mg(2+)</name>
        <dbReference type="ChEBI" id="CHEBI:18420"/>
    </ligand>
</feature>
<keyword evidence="17" id="KW-1185">Reference proteome</keyword>
<dbReference type="NCBIfam" id="TIGR01549">
    <property type="entry name" value="HAD-SF-IA-v1"/>
    <property type="match status" value="1"/>
</dbReference>
<dbReference type="PANTHER" id="PTHR43481:SF4">
    <property type="entry name" value="GLYCEROL-1-PHOSPHATE PHOSPHOHYDROLASE 1-RELATED"/>
    <property type="match status" value="1"/>
</dbReference>
<dbReference type="Proteomes" id="UP000267250">
    <property type="component" value="Chromosome"/>
</dbReference>
<keyword evidence="8" id="KW-0119">Carbohydrate metabolism</keyword>
<keyword evidence="6 14" id="KW-0460">Magnesium</keyword>
<dbReference type="Gene3D" id="3.40.50.1000">
    <property type="entry name" value="HAD superfamily/HAD-like"/>
    <property type="match status" value="1"/>
</dbReference>
<organism evidence="16 17">
    <name type="scientific">Anoxybacter fermentans</name>
    <dbReference type="NCBI Taxonomy" id="1323375"/>
    <lineage>
        <taxon>Bacteria</taxon>
        <taxon>Bacillati</taxon>
        <taxon>Bacillota</taxon>
        <taxon>Clostridia</taxon>
        <taxon>Halanaerobiales</taxon>
        <taxon>Anoxybacter</taxon>
    </lineage>
</organism>
<dbReference type="FunFam" id="1.10.150.240:FF:000010">
    <property type="entry name" value="Beta-phosphoglucomutase"/>
    <property type="match status" value="1"/>
</dbReference>
<evidence type="ECO:0000256" key="7">
    <source>
        <dbReference type="ARBA" id="ARBA00023235"/>
    </source>
</evidence>
<dbReference type="AlphaFoldDB" id="A0A3Q9HRE5"/>
<dbReference type="InterPro" id="IPR023198">
    <property type="entry name" value="PGP-like_dom2"/>
</dbReference>
<evidence type="ECO:0000256" key="9">
    <source>
        <dbReference type="ARBA" id="ARBA00044926"/>
    </source>
</evidence>
<dbReference type="SFLD" id="SFLDF00046">
    <property type="entry name" value="beta-phosphoglucomutase"/>
    <property type="match status" value="1"/>
</dbReference>
<feature type="active site" description="Proton donor/acceptor" evidence="12">
    <location>
        <position position="13"/>
    </location>
</feature>
<feature type="active site" description="Nucleophile" evidence="12">
    <location>
        <position position="11"/>
    </location>
</feature>
<evidence type="ECO:0000313" key="16">
    <source>
        <dbReference type="EMBL" id="AZR72846.1"/>
    </source>
</evidence>
<dbReference type="InterPro" id="IPR010972">
    <property type="entry name" value="Beta-PGM"/>
</dbReference>
<name>A0A3Q9HRE5_9FIRM</name>
<evidence type="ECO:0000256" key="14">
    <source>
        <dbReference type="PIRSR" id="PIRSR610972-3"/>
    </source>
</evidence>
<evidence type="ECO:0000256" key="15">
    <source>
        <dbReference type="PIRSR" id="PIRSR610972-4"/>
    </source>
</evidence>
<dbReference type="SFLD" id="SFLDS00003">
    <property type="entry name" value="Haloacid_Dehalogenase"/>
    <property type="match status" value="1"/>
</dbReference>
<dbReference type="RefSeq" id="WP_127016181.1">
    <property type="nucleotide sequence ID" value="NZ_CP016379.1"/>
</dbReference>
<dbReference type="InterPro" id="IPR036412">
    <property type="entry name" value="HAD-like_sf"/>
</dbReference>
<dbReference type="GO" id="GO:0005975">
    <property type="term" value="P:carbohydrate metabolic process"/>
    <property type="evidence" value="ECO:0007669"/>
    <property type="project" value="InterPro"/>
</dbReference>
<dbReference type="InterPro" id="IPR023214">
    <property type="entry name" value="HAD_sf"/>
</dbReference>
<feature type="site" description="Important for catalytic activity and assists the phosphoryl transfer reaction to Asp8 by balancing charge and orienting the reacting groups" evidence="15">
    <location>
        <position position="147"/>
    </location>
</feature>
<keyword evidence="5 14" id="KW-0479">Metal-binding</keyword>
<dbReference type="PRINTS" id="PR00413">
    <property type="entry name" value="HADHALOGNASE"/>
</dbReference>
<evidence type="ECO:0000256" key="11">
    <source>
        <dbReference type="ARBA" id="ARBA00044991"/>
    </source>
</evidence>
<comment type="cofactor">
    <cofactor evidence="14">
        <name>Mg(2+)</name>
        <dbReference type="ChEBI" id="CHEBI:18420"/>
    </cofactor>
    <text evidence="14">Binds 2 magnesium ions per subunit.</text>
</comment>
<evidence type="ECO:0000256" key="13">
    <source>
        <dbReference type="PIRSR" id="PIRSR610972-2"/>
    </source>
</evidence>
<sequence length="219" mass="24460">MDGYFKGVIFDLDGVITDTAEYHYQAWKRLAEKLGIPFDRKFNEKLKGVSRMESLNIILSRSNKSYTQEEKERLAEEKNADYKELIAKITPDDLLPGAGEVLESLKKHGYKLALASASKNASFVIKKLKVEHYFDYIVDAATIKNSKPHPEIFLTAAKGLGLAPEYCIGVEDAQAGIEAIKRAGMFAVGVGSSTLKGADVMINDLRDFDIEQYQTMVKR</sequence>
<dbReference type="NCBIfam" id="TIGR01509">
    <property type="entry name" value="HAD-SF-IA-v3"/>
    <property type="match status" value="1"/>
</dbReference>
<feature type="binding site" evidence="13">
    <location>
        <begin position="46"/>
        <end position="51"/>
    </location>
    <ligand>
        <name>substrate</name>
    </ligand>
</feature>
<dbReference type="SUPFAM" id="SSF56784">
    <property type="entry name" value="HAD-like"/>
    <property type="match status" value="1"/>
</dbReference>
<dbReference type="GO" id="GO:0008801">
    <property type="term" value="F:beta-phosphoglucomutase activity"/>
    <property type="evidence" value="ECO:0007669"/>
    <property type="project" value="UniProtKB-EC"/>
</dbReference>